<accession>A0AAN6Y290</accession>
<feature type="transmembrane region" description="Helical" evidence="1">
    <location>
        <begin position="74"/>
        <end position="93"/>
    </location>
</feature>
<sequence length="173" mass="19370">MPQTYLVLGPGLGDGHHGFFTCRGLFQAGDLKLKRRIILEVVPIHPTAGHGDEAHLPSTADWPEWRSSRLRFDLLLLQLILTIVIGGAILWLAQYSRVHDGFIRLGSPPAFISDNPDLMKAIWTQSWQYTTLPVSLMTLYRVSWDGVIAAIAERQPYVELMKVDGSPPAKHSF</sequence>
<organism evidence="2 3">
    <name type="scientific">Rhypophila decipiens</name>
    <dbReference type="NCBI Taxonomy" id="261697"/>
    <lineage>
        <taxon>Eukaryota</taxon>
        <taxon>Fungi</taxon>
        <taxon>Dikarya</taxon>
        <taxon>Ascomycota</taxon>
        <taxon>Pezizomycotina</taxon>
        <taxon>Sordariomycetes</taxon>
        <taxon>Sordariomycetidae</taxon>
        <taxon>Sordariales</taxon>
        <taxon>Naviculisporaceae</taxon>
        <taxon>Rhypophila</taxon>
    </lineage>
</organism>
<evidence type="ECO:0000313" key="3">
    <source>
        <dbReference type="Proteomes" id="UP001301769"/>
    </source>
</evidence>
<comment type="caution">
    <text evidence="2">The sequence shown here is derived from an EMBL/GenBank/DDBJ whole genome shotgun (WGS) entry which is preliminary data.</text>
</comment>
<dbReference type="Proteomes" id="UP001301769">
    <property type="component" value="Unassembled WGS sequence"/>
</dbReference>
<keyword evidence="1" id="KW-0472">Membrane</keyword>
<dbReference type="EMBL" id="MU858152">
    <property type="protein sequence ID" value="KAK4211293.1"/>
    <property type="molecule type" value="Genomic_DNA"/>
</dbReference>
<evidence type="ECO:0000256" key="1">
    <source>
        <dbReference type="SAM" id="Phobius"/>
    </source>
</evidence>
<dbReference type="AlphaFoldDB" id="A0AAN6Y290"/>
<reference evidence="2" key="2">
    <citation type="submission" date="2023-05" db="EMBL/GenBank/DDBJ databases">
        <authorList>
            <consortium name="Lawrence Berkeley National Laboratory"/>
            <person name="Steindorff A."/>
            <person name="Hensen N."/>
            <person name="Bonometti L."/>
            <person name="Westerberg I."/>
            <person name="Brannstrom I.O."/>
            <person name="Guillou S."/>
            <person name="Cros-Aarteil S."/>
            <person name="Calhoun S."/>
            <person name="Haridas S."/>
            <person name="Kuo A."/>
            <person name="Mondo S."/>
            <person name="Pangilinan J."/>
            <person name="Riley R."/>
            <person name="Labutti K."/>
            <person name="Andreopoulos B."/>
            <person name="Lipzen A."/>
            <person name="Chen C."/>
            <person name="Yanf M."/>
            <person name="Daum C."/>
            <person name="Ng V."/>
            <person name="Clum A."/>
            <person name="Ohm R."/>
            <person name="Martin F."/>
            <person name="Silar P."/>
            <person name="Natvig D."/>
            <person name="Lalanne C."/>
            <person name="Gautier V."/>
            <person name="Ament-Velasquez S.L."/>
            <person name="Kruys A."/>
            <person name="Hutchinson M.I."/>
            <person name="Powell A.J."/>
            <person name="Barry K."/>
            <person name="Miller A.N."/>
            <person name="Grigoriev I.V."/>
            <person name="Debuchy R."/>
            <person name="Gladieux P."/>
            <person name="Thoren M.H."/>
            <person name="Johannesson H."/>
        </authorList>
    </citation>
    <scope>NUCLEOTIDE SEQUENCE</scope>
    <source>
        <strain evidence="2">PSN293</strain>
    </source>
</reference>
<reference evidence="2" key="1">
    <citation type="journal article" date="2023" name="Mol. Phylogenet. Evol.">
        <title>Genome-scale phylogeny and comparative genomics of the fungal order Sordariales.</title>
        <authorList>
            <person name="Hensen N."/>
            <person name="Bonometti L."/>
            <person name="Westerberg I."/>
            <person name="Brannstrom I.O."/>
            <person name="Guillou S."/>
            <person name="Cros-Aarteil S."/>
            <person name="Calhoun S."/>
            <person name="Haridas S."/>
            <person name="Kuo A."/>
            <person name="Mondo S."/>
            <person name="Pangilinan J."/>
            <person name="Riley R."/>
            <person name="LaButti K."/>
            <person name="Andreopoulos B."/>
            <person name="Lipzen A."/>
            <person name="Chen C."/>
            <person name="Yan M."/>
            <person name="Daum C."/>
            <person name="Ng V."/>
            <person name="Clum A."/>
            <person name="Steindorff A."/>
            <person name="Ohm R.A."/>
            <person name="Martin F."/>
            <person name="Silar P."/>
            <person name="Natvig D.O."/>
            <person name="Lalanne C."/>
            <person name="Gautier V."/>
            <person name="Ament-Velasquez S.L."/>
            <person name="Kruys A."/>
            <person name="Hutchinson M.I."/>
            <person name="Powell A.J."/>
            <person name="Barry K."/>
            <person name="Miller A.N."/>
            <person name="Grigoriev I.V."/>
            <person name="Debuchy R."/>
            <person name="Gladieux P."/>
            <person name="Hiltunen Thoren M."/>
            <person name="Johannesson H."/>
        </authorList>
    </citation>
    <scope>NUCLEOTIDE SEQUENCE</scope>
    <source>
        <strain evidence="2">PSN293</strain>
    </source>
</reference>
<evidence type="ECO:0000313" key="2">
    <source>
        <dbReference type="EMBL" id="KAK4211293.1"/>
    </source>
</evidence>
<keyword evidence="1" id="KW-0812">Transmembrane</keyword>
<keyword evidence="3" id="KW-1185">Reference proteome</keyword>
<proteinExistence type="predicted"/>
<gene>
    <name evidence="2" type="ORF">QBC37DRAFT_427177</name>
</gene>
<name>A0AAN6Y290_9PEZI</name>
<protein>
    <submittedName>
        <fullName evidence="2">Uncharacterized protein</fullName>
    </submittedName>
</protein>
<keyword evidence="1" id="KW-1133">Transmembrane helix</keyword>